<dbReference type="PANTHER" id="PTHR23088:SF27">
    <property type="entry name" value="DEAMINATED GLUTATHIONE AMIDASE"/>
    <property type="match status" value="1"/>
</dbReference>
<dbReference type="Gene3D" id="3.60.110.10">
    <property type="entry name" value="Carbon-nitrogen hydrolase"/>
    <property type="match status" value="1"/>
</dbReference>
<dbReference type="InterPro" id="IPR036526">
    <property type="entry name" value="C-N_Hydrolase_sf"/>
</dbReference>
<dbReference type="InterPro" id="IPR003010">
    <property type="entry name" value="C-N_Hydrolase"/>
</dbReference>
<dbReference type="PROSITE" id="PS50263">
    <property type="entry name" value="CN_HYDROLASE"/>
    <property type="match status" value="1"/>
</dbReference>
<evidence type="ECO:0000313" key="3">
    <source>
        <dbReference type="EMBL" id="AXG82170.1"/>
    </source>
</evidence>
<evidence type="ECO:0000313" key="4">
    <source>
        <dbReference type="Proteomes" id="UP000253868"/>
    </source>
</evidence>
<dbReference type="OrthoDB" id="4008466at2"/>
<dbReference type="Pfam" id="PF00795">
    <property type="entry name" value="CN_hydrolase"/>
    <property type="match status" value="1"/>
</dbReference>
<accession>A0A345HZP6</accession>
<protein>
    <submittedName>
        <fullName evidence="3">Carbon-nitrogen hydrolase</fullName>
    </submittedName>
</protein>
<dbReference type="PROSITE" id="PS01227">
    <property type="entry name" value="UPF0012"/>
    <property type="match status" value="1"/>
</dbReference>
<dbReference type="AlphaFoldDB" id="A0A345HZP6"/>
<keyword evidence="4" id="KW-1185">Reference proteome</keyword>
<dbReference type="GO" id="GO:0016787">
    <property type="term" value="F:hydrolase activity"/>
    <property type="evidence" value="ECO:0007669"/>
    <property type="project" value="UniProtKB-KW"/>
</dbReference>
<organism evidence="3 4">
    <name type="scientific">Streptomyces paludis</name>
    <dbReference type="NCBI Taxonomy" id="2282738"/>
    <lineage>
        <taxon>Bacteria</taxon>
        <taxon>Bacillati</taxon>
        <taxon>Actinomycetota</taxon>
        <taxon>Actinomycetes</taxon>
        <taxon>Kitasatosporales</taxon>
        <taxon>Streptomycetaceae</taxon>
        <taxon>Streptomyces</taxon>
    </lineage>
</organism>
<dbReference type="PANTHER" id="PTHR23088">
    <property type="entry name" value="NITRILASE-RELATED"/>
    <property type="match status" value="1"/>
</dbReference>
<name>A0A345HZP6_9ACTN</name>
<dbReference type="RefSeq" id="WP_114664710.1">
    <property type="nucleotide sequence ID" value="NZ_CP031194.1"/>
</dbReference>
<gene>
    <name evidence="3" type="ORF">DVK44_35640</name>
</gene>
<keyword evidence="3" id="KW-0378">Hydrolase</keyword>
<sequence>MKIACWQAASPVSDDNPDTMLARLSDHARRAGEQGAELLVTPELFATGYPLSGRQEDIGGIGRSFGGRVEEIAARTGVAIVYGWPETSGDALHNSADLVTPTGGTRATYRKTHLYGQERAGFTPGEIPVVQTEVGGITVGLAICYDVEFPEVVRRHALAGTELLAVPTALLRPWTFVAETLVPARAFESQLFIAYANWAGVHRGLRYAGLSRVADPYGRVRTAGPDDEELLVTEIRLDTLTRARATTRYLHDRRPELYAR</sequence>
<feature type="domain" description="CN hydrolase" evidence="2">
    <location>
        <begin position="1"/>
        <end position="237"/>
    </location>
</feature>
<dbReference type="InterPro" id="IPR001110">
    <property type="entry name" value="UPF0012_CS"/>
</dbReference>
<evidence type="ECO:0000259" key="2">
    <source>
        <dbReference type="PROSITE" id="PS50263"/>
    </source>
</evidence>
<comment type="similarity">
    <text evidence="1">Belongs to the carbon-nitrogen hydrolase superfamily. NIT1/NIT2 family.</text>
</comment>
<dbReference type="KEGG" id="spad:DVK44_35640"/>
<evidence type="ECO:0000256" key="1">
    <source>
        <dbReference type="ARBA" id="ARBA00010613"/>
    </source>
</evidence>
<dbReference type="CDD" id="cd07576">
    <property type="entry name" value="R-amidase_like"/>
    <property type="match status" value="1"/>
</dbReference>
<reference evidence="4" key="1">
    <citation type="submission" date="2018-07" db="EMBL/GenBank/DDBJ databases">
        <authorList>
            <person name="Zhao J."/>
        </authorList>
    </citation>
    <scope>NUCLEOTIDE SEQUENCE [LARGE SCALE GENOMIC DNA]</scope>
    <source>
        <strain evidence="4">GSSD-12</strain>
    </source>
</reference>
<dbReference type="SUPFAM" id="SSF56317">
    <property type="entry name" value="Carbon-nitrogen hydrolase"/>
    <property type="match status" value="1"/>
</dbReference>
<dbReference type="Proteomes" id="UP000253868">
    <property type="component" value="Chromosome"/>
</dbReference>
<dbReference type="InterPro" id="IPR044083">
    <property type="entry name" value="RamA-like"/>
</dbReference>
<dbReference type="EMBL" id="CP031194">
    <property type="protein sequence ID" value="AXG82170.1"/>
    <property type="molecule type" value="Genomic_DNA"/>
</dbReference>
<proteinExistence type="inferred from homology"/>